<dbReference type="InterPro" id="IPR033954">
    <property type="entry name" value="DiS-bond_Isoase_DsbC/G"/>
</dbReference>
<dbReference type="AlphaFoldDB" id="V5YP92"/>
<accession>V5YP92</accession>
<dbReference type="EMBL" id="AB853026">
    <property type="protein sequence ID" value="BAO19217.1"/>
    <property type="molecule type" value="Genomic_DNA"/>
</dbReference>
<evidence type="ECO:0000256" key="5">
    <source>
        <dbReference type="ARBA" id="ARBA00023157"/>
    </source>
</evidence>
<dbReference type="SUPFAM" id="SSF54423">
    <property type="entry name" value="DsbC/DsbG N-terminal domain-like"/>
    <property type="match status" value="1"/>
</dbReference>
<keyword evidence="3 7" id="KW-0732">Signal</keyword>
<feature type="chain" id="PRO_5010002700" description="Thiol:disulfide interchange protein" evidence="7">
    <location>
        <begin position="22"/>
        <end position="258"/>
    </location>
</feature>
<sequence length="258" mass="28214">MKKLKVVAALLAGLIATAAFATPETDAVLATLHQKYPNTNFTSVDTTPLPGVYELVMGHNIAYSDKDGHYFLFGNLYDMQERQDLTAPKRDALNRVDVSKLPMKDAIVRVQGKGERKLYIFTDPDCPFCKKLEVETLPKLDNVTIYVFMFPITQLHPHAAEHSQDIWCLPEKDRAAAWTNALTKNEIPPTATCANPIDELAKIGADFGIHGTPTLISADGRMLPGAVDVQRLDAWLNQTNQHPATASAGTAASATVSK</sequence>
<dbReference type="InterPro" id="IPR012336">
    <property type="entry name" value="Thioredoxin-like_fold"/>
</dbReference>
<keyword evidence="4 7" id="KW-0574">Periplasm</keyword>
<evidence type="ECO:0000256" key="7">
    <source>
        <dbReference type="RuleBase" id="RU364038"/>
    </source>
</evidence>
<name>V5YP92_9BURK</name>
<protein>
    <recommendedName>
        <fullName evidence="7">Thiol:disulfide interchange protein</fullName>
    </recommendedName>
</protein>
<evidence type="ECO:0000256" key="2">
    <source>
        <dbReference type="ARBA" id="ARBA00009813"/>
    </source>
</evidence>
<dbReference type="Pfam" id="PF10411">
    <property type="entry name" value="DsbC_N"/>
    <property type="match status" value="1"/>
</dbReference>
<feature type="domain" description="Thioredoxin-like fold" evidence="9">
    <location>
        <begin position="111"/>
        <end position="236"/>
    </location>
</feature>
<keyword evidence="10" id="KW-0413">Isomerase</keyword>
<evidence type="ECO:0000256" key="3">
    <source>
        <dbReference type="ARBA" id="ARBA00022729"/>
    </source>
</evidence>
<feature type="domain" description="Disulphide bond isomerase DsbC/G N-terminal" evidence="8">
    <location>
        <begin position="20"/>
        <end position="87"/>
    </location>
</feature>
<organism evidence="10">
    <name type="scientific">Burkholderia sp. M701</name>
    <dbReference type="NCBI Taxonomy" id="326454"/>
    <lineage>
        <taxon>Bacteria</taxon>
        <taxon>Pseudomonadati</taxon>
        <taxon>Pseudomonadota</taxon>
        <taxon>Betaproteobacteria</taxon>
        <taxon>Burkholderiales</taxon>
        <taxon>Burkholderiaceae</taxon>
        <taxon>Burkholderia</taxon>
    </lineage>
</organism>
<reference evidence="10" key="2">
    <citation type="submission" date="2024-06" db="EMBL/GenBank/DDBJ databases">
        <authorList>
            <person name="Sakai Y."/>
            <person name="Fujii T."/>
        </authorList>
    </citation>
    <scope>NUCLEOTIDE SEQUENCE</scope>
    <source>
        <strain evidence="10">M701</strain>
        <plasmid evidence="10">pM7012</plasmid>
    </source>
</reference>
<comment type="similarity">
    <text evidence="2 7">Belongs to the thioredoxin family. DsbC subfamily.</text>
</comment>
<geneLocation type="plasmid" evidence="10">
    <name>pM7012</name>
</geneLocation>
<dbReference type="GO" id="GO:0016853">
    <property type="term" value="F:isomerase activity"/>
    <property type="evidence" value="ECO:0007669"/>
    <property type="project" value="UniProtKB-KW"/>
</dbReference>
<evidence type="ECO:0000259" key="8">
    <source>
        <dbReference type="Pfam" id="PF10411"/>
    </source>
</evidence>
<dbReference type="CDD" id="cd03020">
    <property type="entry name" value="DsbA_DsbC_DsbG"/>
    <property type="match status" value="1"/>
</dbReference>
<dbReference type="Pfam" id="PF13098">
    <property type="entry name" value="Thioredoxin_2"/>
    <property type="match status" value="1"/>
</dbReference>
<feature type="signal peptide" evidence="7">
    <location>
        <begin position="1"/>
        <end position="21"/>
    </location>
</feature>
<dbReference type="PANTHER" id="PTHR35272">
    <property type="entry name" value="THIOL:DISULFIDE INTERCHANGE PROTEIN DSBC-RELATED"/>
    <property type="match status" value="1"/>
</dbReference>
<reference evidence="10" key="1">
    <citation type="journal article" date="2014" name="Microbiology">
        <title>A 2,4-dichlorophenoxyacetic acid degradation plasmid pM7012 discloses distribution of an unclassified megaplasmid group across bacterial species.</title>
        <authorList>
            <person name="Sakai Y."/>
            <person name="Ogawa N."/>
            <person name="Shimomura Y."/>
            <person name="Fujii T."/>
        </authorList>
    </citation>
    <scope>NUCLEOTIDE SEQUENCE</scope>
    <source>
        <strain evidence="10">M701</strain>
    </source>
</reference>
<dbReference type="Gene3D" id="3.40.30.10">
    <property type="entry name" value="Glutaredoxin"/>
    <property type="match status" value="1"/>
</dbReference>
<evidence type="ECO:0000256" key="1">
    <source>
        <dbReference type="ARBA" id="ARBA00004418"/>
    </source>
</evidence>
<evidence type="ECO:0000256" key="6">
    <source>
        <dbReference type="ARBA" id="ARBA00023284"/>
    </source>
</evidence>
<comment type="subcellular location">
    <subcellularLocation>
        <location evidence="1 7">Periplasm</location>
    </subcellularLocation>
</comment>
<dbReference type="InterPro" id="IPR036249">
    <property type="entry name" value="Thioredoxin-like_sf"/>
</dbReference>
<proteinExistence type="inferred from homology"/>
<dbReference type="PANTHER" id="PTHR35272:SF3">
    <property type="entry name" value="THIOL:DISULFIDE INTERCHANGE PROTEIN DSBC"/>
    <property type="match status" value="1"/>
</dbReference>
<dbReference type="GO" id="GO:0042597">
    <property type="term" value="C:periplasmic space"/>
    <property type="evidence" value="ECO:0007669"/>
    <property type="project" value="UniProtKB-SubCell"/>
</dbReference>
<comment type="function">
    <text evidence="7">Required for disulfide bond formation in some periplasmic proteins. Acts by transferring its disulfide bond to other proteins and is reduced in the process.</text>
</comment>
<keyword evidence="5" id="KW-1015">Disulfide bond</keyword>
<dbReference type="Gene3D" id="3.10.450.70">
    <property type="entry name" value="Disulphide bond isomerase, DsbC/G, N-terminal"/>
    <property type="match status" value="1"/>
</dbReference>
<dbReference type="InterPro" id="IPR009094">
    <property type="entry name" value="DiS-bond_isomerase_DsbC/G_N_sf"/>
</dbReference>
<dbReference type="RefSeq" id="WP_023842758.1">
    <property type="nucleotide sequence ID" value="NC_022995.1"/>
</dbReference>
<dbReference type="InterPro" id="IPR018950">
    <property type="entry name" value="DiS-bond_isomerase_DsbC/G_N"/>
</dbReference>
<evidence type="ECO:0000313" key="10">
    <source>
        <dbReference type="EMBL" id="BAO19217.1"/>
    </source>
</evidence>
<dbReference type="SUPFAM" id="SSF52833">
    <property type="entry name" value="Thioredoxin-like"/>
    <property type="match status" value="1"/>
</dbReference>
<keyword evidence="6 7" id="KW-0676">Redox-active center</keyword>
<evidence type="ECO:0000256" key="4">
    <source>
        <dbReference type="ARBA" id="ARBA00022764"/>
    </source>
</evidence>
<keyword evidence="10" id="KW-0614">Plasmid</keyword>
<dbReference type="InterPro" id="IPR051470">
    <property type="entry name" value="Thiol:disulfide_interchange"/>
</dbReference>
<evidence type="ECO:0000259" key="9">
    <source>
        <dbReference type="Pfam" id="PF13098"/>
    </source>
</evidence>